<reference evidence="2" key="2">
    <citation type="submission" date="2020-11" db="EMBL/GenBank/DDBJ databases">
        <authorList>
            <person name="McCartney M.A."/>
            <person name="Auch B."/>
            <person name="Kono T."/>
            <person name="Mallez S."/>
            <person name="Becker A."/>
            <person name="Gohl D.M."/>
            <person name="Silverstein K.A.T."/>
            <person name="Koren S."/>
            <person name="Bechman K.B."/>
            <person name="Herman A."/>
            <person name="Abrahante J.E."/>
            <person name="Garbe J."/>
        </authorList>
    </citation>
    <scope>NUCLEOTIDE SEQUENCE</scope>
    <source>
        <strain evidence="2">Duluth1</strain>
        <tissue evidence="2">Whole animal</tissue>
    </source>
</reference>
<protein>
    <submittedName>
        <fullName evidence="2">Uncharacterized protein</fullName>
    </submittedName>
</protein>
<keyword evidence="3" id="KW-1185">Reference proteome</keyword>
<evidence type="ECO:0000313" key="3">
    <source>
        <dbReference type="Proteomes" id="UP000828390"/>
    </source>
</evidence>
<evidence type="ECO:0000313" key="1">
    <source>
        <dbReference type="EMBL" id="KAH3804753.1"/>
    </source>
</evidence>
<dbReference type="EMBL" id="JAIWYP010000006">
    <property type="protein sequence ID" value="KAH3810921.1"/>
    <property type="molecule type" value="Genomic_DNA"/>
</dbReference>
<organism evidence="2 3">
    <name type="scientific">Dreissena polymorpha</name>
    <name type="common">Zebra mussel</name>
    <name type="synonym">Mytilus polymorpha</name>
    <dbReference type="NCBI Taxonomy" id="45954"/>
    <lineage>
        <taxon>Eukaryota</taxon>
        <taxon>Metazoa</taxon>
        <taxon>Spiralia</taxon>
        <taxon>Lophotrochozoa</taxon>
        <taxon>Mollusca</taxon>
        <taxon>Bivalvia</taxon>
        <taxon>Autobranchia</taxon>
        <taxon>Heteroconchia</taxon>
        <taxon>Euheterodonta</taxon>
        <taxon>Imparidentia</taxon>
        <taxon>Neoheterodontei</taxon>
        <taxon>Myida</taxon>
        <taxon>Dreissenoidea</taxon>
        <taxon>Dreissenidae</taxon>
        <taxon>Dreissena</taxon>
    </lineage>
</organism>
<proteinExistence type="predicted"/>
<sequence length="70" mass="8081">MIPVCDLKTEDTVYMKAASYLETEDTLDMKPVCFIGRDNIMFTKSVCDRGTEETSMLYRNRIHSVHETSL</sequence>
<evidence type="ECO:0000313" key="2">
    <source>
        <dbReference type="EMBL" id="KAH3810921.1"/>
    </source>
</evidence>
<dbReference type="EMBL" id="JAIWYP010000006">
    <property type="protein sequence ID" value="KAH3804753.1"/>
    <property type="molecule type" value="Genomic_DNA"/>
</dbReference>
<comment type="caution">
    <text evidence="2">The sequence shown here is derived from an EMBL/GenBank/DDBJ whole genome shotgun (WGS) entry which is preliminary data.</text>
</comment>
<name>A0A9D4JFJ5_DREPO</name>
<gene>
    <name evidence="1" type="ORF">DPMN_133042</name>
    <name evidence="2" type="ORF">DPMN_139320</name>
</gene>
<reference evidence="2" key="1">
    <citation type="journal article" date="2019" name="bioRxiv">
        <title>The Genome of the Zebra Mussel, Dreissena polymorpha: A Resource for Invasive Species Research.</title>
        <authorList>
            <person name="McCartney M.A."/>
            <person name="Auch B."/>
            <person name="Kono T."/>
            <person name="Mallez S."/>
            <person name="Zhang Y."/>
            <person name="Obille A."/>
            <person name="Becker A."/>
            <person name="Abrahante J.E."/>
            <person name="Garbe J."/>
            <person name="Badalamenti J.P."/>
            <person name="Herman A."/>
            <person name="Mangelson H."/>
            <person name="Liachko I."/>
            <person name="Sullivan S."/>
            <person name="Sone E.D."/>
            <person name="Koren S."/>
            <person name="Silverstein K.A.T."/>
            <person name="Beckman K.B."/>
            <person name="Gohl D.M."/>
        </authorList>
    </citation>
    <scope>NUCLEOTIDE SEQUENCE</scope>
    <source>
        <strain evidence="2">Duluth1</strain>
        <tissue evidence="2">Whole animal</tissue>
    </source>
</reference>
<dbReference type="Proteomes" id="UP000828390">
    <property type="component" value="Unassembled WGS sequence"/>
</dbReference>
<accession>A0A9D4JFJ5</accession>
<dbReference type="AlphaFoldDB" id="A0A9D4JFJ5"/>